<dbReference type="InterPro" id="IPR046886">
    <property type="entry name" value="RsmE_MTase_dom"/>
</dbReference>
<dbReference type="Pfam" id="PF20260">
    <property type="entry name" value="PUA_4"/>
    <property type="match status" value="1"/>
</dbReference>
<name>A0A0P7XRV9_9BACT</name>
<comment type="subcellular location">
    <subcellularLocation>
        <location evidence="1 10">Cytoplasm</location>
    </subcellularLocation>
</comment>
<evidence type="ECO:0000256" key="2">
    <source>
        <dbReference type="ARBA" id="ARBA00005528"/>
    </source>
</evidence>
<dbReference type="eggNOG" id="COG1385">
    <property type="taxonomic scope" value="Bacteria"/>
</dbReference>
<keyword evidence="6 10" id="KW-0808">Transferase</keyword>
<dbReference type="PANTHER" id="PTHR30027">
    <property type="entry name" value="RIBOSOMAL RNA SMALL SUBUNIT METHYLTRANSFERASE E"/>
    <property type="match status" value="1"/>
</dbReference>
<dbReference type="SUPFAM" id="SSF88697">
    <property type="entry name" value="PUA domain-like"/>
    <property type="match status" value="1"/>
</dbReference>
<dbReference type="PIRSF" id="PIRSF015601">
    <property type="entry name" value="MTase_slr0722"/>
    <property type="match status" value="1"/>
</dbReference>
<dbReference type="EC" id="2.1.1.193" evidence="10"/>
<evidence type="ECO:0000256" key="6">
    <source>
        <dbReference type="ARBA" id="ARBA00022679"/>
    </source>
</evidence>
<protein>
    <recommendedName>
        <fullName evidence="10">Ribosomal RNA small subunit methyltransferase E</fullName>
        <ecNumber evidence="10">2.1.1.193</ecNumber>
    </recommendedName>
</protein>
<evidence type="ECO:0000259" key="12">
    <source>
        <dbReference type="Pfam" id="PF20260"/>
    </source>
</evidence>
<dbReference type="CDD" id="cd18084">
    <property type="entry name" value="RsmE-like"/>
    <property type="match status" value="1"/>
</dbReference>
<organism evidence="13 14">
    <name type="scientific">Algoriphagus marincola HL-49</name>
    <dbReference type="NCBI Taxonomy" id="1305737"/>
    <lineage>
        <taxon>Bacteria</taxon>
        <taxon>Pseudomonadati</taxon>
        <taxon>Bacteroidota</taxon>
        <taxon>Cytophagia</taxon>
        <taxon>Cytophagales</taxon>
        <taxon>Cyclobacteriaceae</taxon>
        <taxon>Algoriphagus</taxon>
    </lineage>
</organism>
<dbReference type="OrthoDB" id="9815641at2"/>
<dbReference type="EMBL" id="LJXT01000003">
    <property type="protein sequence ID" value="KPQ19974.1"/>
    <property type="molecule type" value="Genomic_DNA"/>
</dbReference>
<evidence type="ECO:0000256" key="9">
    <source>
        <dbReference type="ARBA" id="ARBA00047944"/>
    </source>
</evidence>
<evidence type="ECO:0000256" key="1">
    <source>
        <dbReference type="ARBA" id="ARBA00004496"/>
    </source>
</evidence>
<dbReference type="Pfam" id="PF04452">
    <property type="entry name" value="Methyltrans_RNA"/>
    <property type="match status" value="1"/>
</dbReference>
<evidence type="ECO:0000313" key="13">
    <source>
        <dbReference type="EMBL" id="KPQ19974.1"/>
    </source>
</evidence>
<evidence type="ECO:0000256" key="3">
    <source>
        <dbReference type="ARBA" id="ARBA00022490"/>
    </source>
</evidence>
<evidence type="ECO:0000256" key="7">
    <source>
        <dbReference type="ARBA" id="ARBA00022691"/>
    </source>
</evidence>
<dbReference type="NCBIfam" id="TIGR00046">
    <property type="entry name" value="RsmE family RNA methyltransferase"/>
    <property type="match status" value="1"/>
</dbReference>
<dbReference type="InterPro" id="IPR006700">
    <property type="entry name" value="RsmE"/>
</dbReference>
<dbReference type="Gene3D" id="2.40.240.20">
    <property type="entry name" value="Hypothetical PUA domain-like, domain 1"/>
    <property type="match status" value="1"/>
</dbReference>
<dbReference type="InterPro" id="IPR015947">
    <property type="entry name" value="PUA-like_sf"/>
</dbReference>
<keyword evidence="3 10" id="KW-0963">Cytoplasm</keyword>
<dbReference type="PANTHER" id="PTHR30027:SF3">
    <property type="entry name" value="16S RRNA (URACIL(1498)-N(3))-METHYLTRANSFERASE"/>
    <property type="match status" value="1"/>
</dbReference>
<dbReference type="GO" id="GO:0005737">
    <property type="term" value="C:cytoplasm"/>
    <property type="evidence" value="ECO:0007669"/>
    <property type="project" value="UniProtKB-SubCell"/>
</dbReference>
<feature type="domain" description="Ribosomal RNA small subunit methyltransferase E PUA-like" evidence="12">
    <location>
        <begin position="17"/>
        <end position="57"/>
    </location>
</feature>
<dbReference type="Gene3D" id="3.40.1280.10">
    <property type="match status" value="1"/>
</dbReference>
<dbReference type="NCBIfam" id="NF008702">
    <property type="entry name" value="PRK11713.6-1"/>
    <property type="match status" value="1"/>
</dbReference>
<dbReference type="SUPFAM" id="SSF75217">
    <property type="entry name" value="alpha/beta knot"/>
    <property type="match status" value="1"/>
</dbReference>
<dbReference type="GO" id="GO:0070042">
    <property type="term" value="F:rRNA (uridine-N3-)-methyltransferase activity"/>
    <property type="evidence" value="ECO:0007669"/>
    <property type="project" value="TreeGrafter"/>
</dbReference>
<comment type="similarity">
    <text evidence="2 10">Belongs to the RNA methyltransferase RsmE family.</text>
</comment>
<proteinExistence type="inferred from homology"/>
<dbReference type="InterPro" id="IPR046887">
    <property type="entry name" value="RsmE_PUA-like"/>
</dbReference>
<evidence type="ECO:0000256" key="8">
    <source>
        <dbReference type="ARBA" id="ARBA00025699"/>
    </source>
</evidence>
<sequence>MPLFFQENIQPPEIHLEPEESKHLIRVLRKKTGDSVDLTDGNGNLYHCRIQDANPKKTSLLVIDVEKTPEDNFRIHLAIAPTKSPDRMEWMVEKITEIGFHEIYLMKSQNSERTYLKTDRLEKKIISACKQSKQYFKPKVHSDISFSDLIADPAFSGFQKFIAYVDENHQNHLLDVAKPARDYLILIGPEGDFDLEEIKLAISKGFEPISLGKSRLRTETAGLAAVQMLQILNR</sequence>
<gene>
    <name evidence="13" type="primary">rsmE</name>
    <name evidence="13" type="ORF">HLUCCX10_00745</name>
</gene>
<dbReference type="InterPro" id="IPR029028">
    <property type="entry name" value="Alpha/beta_knot_MTases"/>
</dbReference>
<evidence type="ECO:0000256" key="10">
    <source>
        <dbReference type="PIRNR" id="PIRNR015601"/>
    </source>
</evidence>
<dbReference type="PATRIC" id="fig|1305737.6.peg.609"/>
<reference evidence="13 14" key="1">
    <citation type="submission" date="2015-09" db="EMBL/GenBank/DDBJ databases">
        <title>Identification and resolution of microdiversity through metagenomic sequencing of parallel consortia.</title>
        <authorList>
            <person name="Nelson W.C."/>
            <person name="Romine M.F."/>
            <person name="Lindemann S.R."/>
        </authorList>
    </citation>
    <scope>NUCLEOTIDE SEQUENCE [LARGE SCALE GENOMIC DNA]</scope>
    <source>
        <strain evidence="13">HL-49</strain>
    </source>
</reference>
<comment type="caution">
    <text evidence="13">The sequence shown here is derived from an EMBL/GenBank/DDBJ whole genome shotgun (WGS) entry which is preliminary data.</text>
</comment>
<keyword evidence="4 10" id="KW-0698">rRNA processing</keyword>
<evidence type="ECO:0000313" key="14">
    <source>
        <dbReference type="Proteomes" id="UP000050421"/>
    </source>
</evidence>
<dbReference type="Proteomes" id="UP000050421">
    <property type="component" value="Unassembled WGS sequence"/>
</dbReference>
<keyword evidence="5 10" id="KW-0489">Methyltransferase</keyword>
<comment type="catalytic activity">
    <reaction evidence="9 10">
        <text>uridine(1498) in 16S rRNA + S-adenosyl-L-methionine = N(3)-methyluridine(1498) in 16S rRNA + S-adenosyl-L-homocysteine + H(+)</text>
        <dbReference type="Rhea" id="RHEA:42920"/>
        <dbReference type="Rhea" id="RHEA-COMP:10283"/>
        <dbReference type="Rhea" id="RHEA-COMP:10284"/>
        <dbReference type="ChEBI" id="CHEBI:15378"/>
        <dbReference type="ChEBI" id="CHEBI:57856"/>
        <dbReference type="ChEBI" id="CHEBI:59789"/>
        <dbReference type="ChEBI" id="CHEBI:65315"/>
        <dbReference type="ChEBI" id="CHEBI:74502"/>
        <dbReference type="EC" id="2.1.1.193"/>
    </reaction>
</comment>
<dbReference type="AlphaFoldDB" id="A0A0P7XRV9"/>
<evidence type="ECO:0000259" key="11">
    <source>
        <dbReference type="Pfam" id="PF04452"/>
    </source>
</evidence>
<evidence type="ECO:0000256" key="4">
    <source>
        <dbReference type="ARBA" id="ARBA00022552"/>
    </source>
</evidence>
<dbReference type="InterPro" id="IPR029026">
    <property type="entry name" value="tRNA_m1G_MTases_N"/>
</dbReference>
<dbReference type="GO" id="GO:0070475">
    <property type="term" value="P:rRNA base methylation"/>
    <property type="evidence" value="ECO:0007669"/>
    <property type="project" value="TreeGrafter"/>
</dbReference>
<keyword evidence="7 10" id="KW-0949">S-adenosyl-L-methionine</keyword>
<comment type="function">
    <text evidence="8 10">Specifically methylates the N3 position of the uracil ring of uridine 1498 (m3U1498) in 16S rRNA. Acts on the fully assembled 30S ribosomal subunit.</text>
</comment>
<evidence type="ECO:0000256" key="5">
    <source>
        <dbReference type="ARBA" id="ARBA00022603"/>
    </source>
</evidence>
<feature type="domain" description="Ribosomal RNA small subunit methyltransferase E methyltransferase" evidence="11">
    <location>
        <begin position="70"/>
        <end position="230"/>
    </location>
</feature>
<accession>A0A0P7XRV9</accession>
<dbReference type="STRING" id="1305737.GCA_000526355_01267"/>